<evidence type="ECO:0000256" key="1">
    <source>
        <dbReference type="SAM" id="MobiDB-lite"/>
    </source>
</evidence>
<evidence type="ECO:0000256" key="2">
    <source>
        <dbReference type="SAM" id="Phobius"/>
    </source>
</evidence>
<keyword evidence="2" id="KW-1133">Transmembrane helix</keyword>
<evidence type="ECO:0008006" key="5">
    <source>
        <dbReference type="Google" id="ProtNLM"/>
    </source>
</evidence>
<feature type="transmembrane region" description="Helical" evidence="2">
    <location>
        <begin position="379"/>
        <end position="404"/>
    </location>
</feature>
<feature type="transmembrane region" description="Helical" evidence="2">
    <location>
        <begin position="457"/>
        <end position="475"/>
    </location>
</feature>
<proteinExistence type="predicted"/>
<name>A0A975TZW9_9PROT</name>
<dbReference type="GO" id="GO:0016020">
    <property type="term" value="C:membrane"/>
    <property type="evidence" value="ECO:0007669"/>
    <property type="project" value="InterPro"/>
</dbReference>
<keyword evidence="4" id="KW-1185">Reference proteome</keyword>
<gene>
    <name evidence="3" type="ORF">KO353_10055</name>
</gene>
<feature type="transmembrane region" description="Helical" evidence="2">
    <location>
        <begin position="416"/>
        <end position="437"/>
    </location>
</feature>
<dbReference type="GO" id="GO:0004222">
    <property type="term" value="F:metalloendopeptidase activity"/>
    <property type="evidence" value="ECO:0007669"/>
    <property type="project" value="InterPro"/>
</dbReference>
<dbReference type="GO" id="GO:0031293">
    <property type="term" value="P:membrane protein intracellular domain proteolysis"/>
    <property type="evidence" value="ECO:0007669"/>
    <property type="project" value="TreeGrafter"/>
</dbReference>
<dbReference type="Proteomes" id="UP000694001">
    <property type="component" value="Chromosome"/>
</dbReference>
<dbReference type="PANTHER" id="PTHR13325">
    <property type="entry name" value="PROTEASE M50 MEMBRANE-BOUND TRANSCRIPTION FACTOR SITE 2 PROTEASE"/>
    <property type="match status" value="1"/>
</dbReference>
<organism evidence="3 4">
    <name type="scientific">Elioraea tepida</name>
    <dbReference type="NCBI Taxonomy" id="2843330"/>
    <lineage>
        <taxon>Bacteria</taxon>
        <taxon>Pseudomonadati</taxon>
        <taxon>Pseudomonadota</taxon>
        <taxon>Alphaproteobacteria</taxon>
        <taxon>Acetobacterales</taxon>
        <taxon>Elioraeaceae</taxon>
        <taxon>Elioraea</taxon>
    </lineage>
</organism>
<evidence type="ECO:0000313" key="4">
    <source>
        <dbReference type="Proteomes" id="UP000694001"/>
    </source>
</evidence>
<keyword evidence="2" id="KW-0472">Membrane</keyword>
<dbReference type="AlphaFoldDB" id="A0A975TZW9"/>
<feature type="transmembrane region" description="Helical" evidence="2">
    <location>
        <begin position="224"/>
        <end position="246"/>
    </location>
</feature>
<dbReference type="KEGG" id="elio:KO353_10055"/>
<dbReference type="RefSeq" id="WP_218284538.1">
    <property type="nucleotide sequence ID" value="NZ_CP076448.1"/>
</dbReference>
<reference evidence="3" key="1">
    <citation type="submission" date="2021-06" db="EMBL/GenBank/DDBJ databases">
        <title>Elioraea tepida, sp. nov., a moderately thermophilic aerobic anoxygenic phototrophic bacterium isolated from an alkaline siliceous hot spring mat community in Yellowstone National Park, WY, USA.</title>
        <authorList>
            <person name="Saini M.K."/>
            <person name="Yoshida S."/>
            <person name="Sebastian A."/>
            <person name="Hirose S."/>
            <person name="Hara E."/>
            <person name="Tamaki H."/>
            <person name="Soulier N.T."/>
            <person name="Albert I."/>
            <person name="Hanada S."/>
            <person name="Bryant D.A."/>
            <person name="Tank M."/>
        </authorList>
    </citation>
    <scope>NUCLEOTIDE SEQUENCE</scope>
    <source>
        <strain evidence="3">MS-P2</strain>
    </source>
</reference>
<feature type="region of interest" description="Disordered" evidence="1">
    <location>
        <begin position="616"/>
        <end position="644"/>
    </location>
</feature>
<dbReference type="EMBL" id="CP076448">
    <property type="protein sequence ID" value="QXM23657.1"/>
    <property type="molecule type" value="Genomic_DNA"/>
</dbReference>
<feature type="transmembrane region" description="Helical" evidence="2">
    <location>
        <begin position="148"/>
        <end position="166"/>
    </location>
</feature>
<dbReference type="InterPro" id="IPR001193">
    <property type="entry name" value="MBTPS2"/>
</dbReference>
<accession>A0A975TZW9</accession>
<dbReference type="GO" id="GO:0005737">
    <property type="term" value="C:cytoplasm"/>
    <property type="evidence" value="ECO:0007669"/>
    <property type="project" value="TreeGrafter"/>
</dbReference>
<dbReference type="PANTHER" id="PTHR13325:SF3">
    <property type="entry name" value="MEMBRANE-BOUND TRANSCRIPTION FACTOR SITE-2 PROTEASE"/>
    <property type="match status" value="1"/>
</dbReference>
<sequence>MRGRPGRTPIEAARPVLSPGIVARRVVLGGAPSWVLFNPATGRYLRTTPRGWALLCRLDGRTTVAEAIASLPPPGPGEPDDAALREGLTGLAAAGVIVVPGARLPPPPEAPAGLAMLRSALITRVQLGDLGPVIVRAGGLLAWPYTRAGAIAASALMLVAALLWAGRGEVVASQIARMADPSLGDLTTWYLLFVGSKLLHECGHAAAARRMAAAEGHGIESFPFGLAFMFLLPAPYVDVSGIWFVADRWRRAAVGLAGIWMDLTVAAAAASLAAFLAEGALRDRLAELVVIASVSSLLFNANPLVRLDGYYVLADLAGIPNLQARAVAAQLRFLGLVTGAARPQPRDWPLAAYGLASLAWRFVIFAGVFWLAARVHWTLAALVAAVVAILYLVLPMVAGARALLRIGPQRPVRATLAAASLAATAAAAALVPVPNWTVAHGIAWNESVSLVFPRADGQLVFVAPAGAGGGIVLALDNAETRRLREQLALEAEALAIEARRARAATPERIDAAEERLASVAVQDATLAAEMASWIVAAPPGAAWQPLRAERLRGAWVRRDEQRPLGALVGEGPMVIRLVLDQAQGPEVFDSLAQAPDRAIPVRRRGEARPLFTARAESARPAARDELPSPALAAPNGGPFALRPGEEGLRTAERVFELRLRPDPPEASLALMHGVRVEARIPLPPSPLAQQAWHAARRLFQQRLGA</sequence>
<evidence type="ECO:0000313" key="3">
    <source>
        <dbReference type="EMBL" id="QXM23657.1"/>
    </source>
</evidence>
<feature type="transmembrane region" description="Helical" evidence="2">
    <location>
        <begin position="350"/>
        <end position="373"/>
    </location>
</feature>
<keyword evidence="2" id="KW-0812">Transmembrane</keyword>
<protein>
    <recommendedName>
        <fullName evidence="5">Peptidase M50</fullName>
    </recommendedName>
</protein>
<feature type="transmembrane region" description="Helical" evidence="2">
    <location>
        <begin position="252"/>
        <end position="277"/>
    </location>
</feature>